<dbReference type="AlphaFoldDB" id="A0A380DWM7"/>
<evidence type="ECO:0000313" key="1">
    <source>
        <dbReference type="EMBL" id="SUK57800.1"/>
    </source>
</evidence>
<organism evidence="1 2">
    <name type="scientific">Staphylococcus aureus</name>
    <dbReference type="NCBI Taxonomy" id="1280"/>
    <lineage>
        <taxon>Bacteria</taxon>
        <taxon>Bacillati</taxon>
        <taxon>Bacillota</taxon>
        <taxon>Bacilli</taxon>
        <taxon>Bacillales</taxon>
        <taxon>Staphylococcaceae</taxon>
        <taxon>Staphylococcus</taxon>
    </lineage>
</organism>
<name>A0A380DWM7_STAAU</name>
<accession>A0A380DWM7</accession>
<sequence>MDKIVIKGGNKLTGEVKVEGAKKCSITNFDSIFISF</sequence>
<evidence type="ECO:0000313" key="2">
    <source>
        <dbReference type="Proteomes" id="UP000255091"/>
    </source>
</evidence>
<gene>
    <name evidence="1" type="primary">murA_3</name>
    <name evidence="1" type="ORF">NCTC6133_02857</name>
</gene>
<dbReference type="GO" id="GO:0008760">
    <property type="term" value="F:UDP-N-acetylglucosamine 1-carboxyvinyltransferase activity"/>
    <property type="evidence" value="ECO:0007669"/>
    <property type="project" value="UniProtKB-EC"/>
</dbReference>
<dbReference type="EMBL" id="UHAP01000001">
    <property type="protein sequence ID" value="SUK57800.1"/>
    <property type="molecule type" value="Genomic_DNA"/>
</dbReference>
<dbReference type="EC" id="2.5.1.7" evidence="1"/>
<reference evidence="1 2" key="1">
    <citation type="submission" date="2018-06" db="EMBL/GenBank/DDBJ databases">
        <authorList>
            <consortium name="Pathogen Informatics"/>
            <person name="Doyle S."/>
        </authorList>
    </citation>
    <scope>NUCLEOTIDE SEQUENCE [LARGE SCALE GENOMIC DNA]</scope>
    <source>
        <strain evidence="1 2">NCTC6133</strain>
    </source>
</reference>
<dbReference type="Proteomes" id="UP000255091">
    <property type="component" value="Unassembled WGS sequence"/>
</dbReference>
<keyword evidence="1" id="KW-0808">Transferase</keyword>
<protein>
    <submittedName>
        <fullName evidence="1">UDP-N-acetylglucosamine 1-carboxyvinyltransferase</fullName>
        <ecNumber evidence="1">2.5.1.7</ecNumber>
    </submittedName>
</protein>
<proteinExistence type="predicted"/>